<proteinExistence type="inferred from homology"/>
<dbReference type="PANTHER" id="PTHR42879:SF6">
    <property type="entry name" value="NADPH-DEPENDENT REDUCTASE BACG"/>
    <property type="match status" value="1"/>
</dbReference>
<accession>A0A840IRY6</accession>
<dbReference type="Pfam" id="PF00106">
    <property type="entry name" value="adh_short"/>
    <property type="match status" value="1"/>
</dbReference>
<evidence type="ECO:0000256" key="1">
    <source>
        <dbReference type="ARBA" id="ARBA00006484"/>
    </source>
</evidence>
<comment type="similarity">
    <text evidence="1">Belongs to the short-chain dehydrogenases/reductases (SDR) family.</text>
</comment>
<evidence type="ECO:0000313" key="3">
    <source>
        <dbReference type="Proteomes" id="UP000581769"/>
    </source>
</evidence>
<dbReference type="Gene3D" id="3.40.50.720">
    <property type="entry name" value="NAD(P)-binding Rossmann-like Domain"/>
    <property type="match status" value="1"/>
</dbReference>
<keyword evidence="2" id="KW-0560">Oxidoreductase</keyword>
<keyword evidence="3" id="KW-1185">Reference proteome</keyword>
<protein>
    <submittedName>
        <fullName evidence="2">3-oxoacyl-[acyl-carrier protein] reductase</fullName>
        <ecNumber evidence="2">1.1.1.100</ecNumber>
    </submittedName>
</protein>
<organism evidence="2 3">
    <name type="scientific">Amycolatopsis jiangsuensis</name>
    <dbReference type="NCBI Taxonomy" id="1181879"/>
    <lineage>
        <taxon>Bacteria</taxon>
        <taxon>Bacillati</taxon>
        <taxon>Actinomycetota</taxon>
        <taxon>Actinomycetes</taxon>
        <taxon>Pseudonocardiales</taxon>
        <taxon>Pseudonocardiaceae</taxon>
        <taxon>Amycolatopsis</taxon>
    </lineage>
</organism>
<dbReference type="InterPro" id="IPR050259">
    <property type="entry name" value="SDR"/>
</dbReference>
<evidence type="ECO:0000313" key="2">
    <source>
        <dbReference type="EMBL" id="MBB4683784.1"/>
    </source>
</evidence>
<reference evidence="2 3" key="1">
    <citation type="submission" date="2020-08" db="EMBL/GenBank/DDBJ databases">
        <title>Sequencing the genomes of 1000 actinobacteria strains.</title>
        <authorList>
            <person name="Klenk H.-P."/>
        </authorList>
    </citation>
    <scope>NUCLEOTIDE SEQUENCE [LARGE SCALE GENOMIC DNA]</scope>
    <source>
        <strain evidence="2 3">DSM 45859</strain>
    </source>
</reference>
<dbReference type="EC" id="1.1.1.100" evidence="2"/>
<dbReference type="GO" id="GO:0004316">
    <property type="term" value="F:3-oxoacyl-[acyl-carrier-protein] reductase (NADPH) activity"/>
    <property type="evidence" value="ECO:0007669"/>
    <property type="project" value="UniProtKB-EC"/>
</dbReference>
<sequence length="164" mass="16595">MTDPAPPPRSSRIAIVCGASSGLGLATAERLRVGGVEVVAVARNAEALETEARRIGAVPVVADLAGNGAVERIVDYTAGRFGGIDIVVWKTGGPRPGSALQVTEHDAESAFRSILLPLVRLAGAAVPHLKASAAGRFVAITASTVKEPTSQVAVSSLVRPGVAG</sequence>
<comment type="caution">
    <text evidence="2">The sequence shown here is derived from an EMBL/GenBank/DDBJ whole genome shotgun (WGS) entry which is preliminary data.</text>
</comment>
<dbReference type="PANTHER" id="PTHR42879">
    <property type="entry name" value="3-OXOACYL-(ACYL-CARRIER-PROTEIN) REDUCTASE"/>
    <property type="match status" value="1"/>
</dbReference>
<dbReference type="InterPro" id="IPR002347">
    <property type="entry name" value="SDR_fam"/>
</dbReference>
<dbReference type="InterPro" id="IPR036291">
    <property type="entry name" value="NAD(P)-bd_dom_sf"/>
</dbReference>
<dbReference type="SUPFAM" id="SSF51735">
    <property type="entry name" value="NAD(P)-binding Rossmann-fold domains"/>
    <property type="match status" value="1"/>
</dbReference>
<dbReference type="AlphaFoldDB" id="A0A840IRY6"/>
<dbReference type="EMBL" id="JACHMG010000001">
    <property type="protein sequence ID" value="MBB4683784.1"/>
    <property type="molecule type" value="Genomic_DNA"/>
</dbReference>
<gene>
    <name evidence="2" type="ORF">BJY18_001269</name>
</gene>
<dbReference type="Proteomes" id="UP000581769">
    <property type="component" value="Unassembled WGS sequence"/>
</dbReference>
<dbReference type="RefSeq" id="WP_184778491.1">
    <property type="nucleotide sequence ID" value="NZ_JACHMG010000001.1"/>
</dbReference>
<name>A0A840IRY6_9PSEU</name>
<dbReference type="PRINTS" id="PR00081">
    <property type="entry name" value="GDHRDH"/>
</dbReference>